<dbReference type="EMBL" id="UINC01126396">
    <property type="protein sequence ID" value="SVD04852.1"/>
    <property type="molecule type" value="Genomic_DNA"/>
</dbReference>
<protein>
    <submittedName>
        <fullName evidence="1">Uncharacterized protein</fullName>
    </submittedName>
</protein>
<name>A0A382S5J8_9ZZZZ</name>
<sequence length="87" mass="9617">MPKNNTSQYLMSQMKTAGISRPFLLTNLQPNSPLAPITRSHSRHKIGLSNWTGCSNSVAKGIEQHMGCDSAEAEVECSIMLVRENRD</sequence>
<dbReference type="AlphaFoldDB" id="A0A382S5J8"/>
<reference evidence="1" key="1">
    <citation type="submission" date="2018-05" db="EMBL/GenBank/DDBJ databases">
        <authorList>
            <person name="Lanie J.A."/>
            <person name="Ng W.-L."/>
            <person name="Kazmierczak K.M."/>
            <person name="Andrzejewski T.M."/>
            <person name="Davidsen T.M."/>
            <person name="Wayne K.J."/>
            <person name="Tettelin H."/>
            <person name="Glass J.I."/>
            <person name="Rusch D."/>
            <person name="Podicherti R."/>
            <person name="Tsui H.-C.T."/>
            <person name="Winkler M.E."/>
        </authorList>
    </citation>
    <scope>NUCLEOTIDE SEQUENCE</scope>
</reference>
<evidence type="ECO:0000313" key="1">
    <source>
        <dbReference type="EMBL" id="SVD04852.1"/>
    </source>
</evidence>
<accession>A0A382S5J8</accession>
<organism evidence="1">
    <name type="scientific">marine metagenome</name>
    <dbReference type="NCBI Taxonomy" id="408172"/>
    <lineage>
        <taxon>unclassified sequences</taxon>
        <taxon>metagenomes</taxon>
        <taxon>ecological metagenomes</taxon>
    </lineage>
</organism>
<proteinExistence type="predicted"/>
<gene>
    <name evidence="1" type="ORF">METZ01_LOCUS357706</name>
</gene>